<dbReference type="Pfam" id="PF00884">
    <property type="entry name" value="Sulfatase"/>
    <property type="match status" value="1"/>
</dbReference>
<dbReference type="InterPro" id="IPR017850">
    <property type="entry name" value="Alkaline_phosphatase_core_sf"/>
</dbReference>
<evidence type="ECO:0000256" key="1">
    <source>
        <dbReference type="ARBA" id="ARBA00001913"/>
    </source>
</evidence>
<comment type="similarity">
    <text evidence="2">Belongs to the sulfatase family.</text>
</comment>
<evidence type="ECO:0000256" key="6">
    <source>
        <dbReference type="ARBA" id="ARBA00022837"/>
    </source>
</evidence>
<feature type="domain" description="Sulfatase N-terminal" evidence="7">
    <location>
        <begin position="29"/>
        <end position="404"/>
    </location>
</feature>
<dbReference type="GO" id="GO:0005737">
    <property type="term" value="C:cytoplasm"/>
    <property type="evidence" value="ECO:0007669"/>
    <property type="project" value="TreeGrafter"/>
</dbReference>
<keyword evidence="5" id="KW-0378">Hydrolase</keyword>
<keyword evidence="3" id="KW-0479">Metal-binding</keyword>
<dbReference type="CDD" id="cd16030">
    <property type="entry name" value="iduronate-2-sulfatase"/>
    <property type="match status" value="1"/>
</dbReference>
<dbReference type="Gene3D" id="3.40.720.10">
    <property type="entry name" value="Alkaline Phosphatase, subunit A"/>
    <property type="match status" value="1"/>
</dbReference>
<proteinExistence type="inferred from homology"/>
<dbReference type="GO" id="GO:0046872">
    <property type="term" value="F:metal ion binding"/>
    <property type="evidence" value="ECO:0007669"/>
    <property type="project" value="UniProtKB-KW"/>
</dbReference>
<dbReference type="AlphaFoldDB" id="A0A7X8SKK0"/>
<protein>
    <submittedName>
        <fullName evidence="8">Sulfatase</fullName>
    </submittedName>
</protein>
<evidence type="ECO:0000313" key="9">
    <source>
        <dbReference type="Proteomes" id="UP000585050"/>
    </source>
</evidence>
<comment type="cofactor">
    <cofactor evidence="1">
        <name>Ca(2+)</name>
        <dbReference type="ChEBI" id="CHEBI:29108"/>
    </cofactor>
</comment>
<dbReference type="SUPFAM" id="SSF53649">
    <property type="entry name" value="Alkaline phosphatase-like"/>
    <property type="match status" value="1"/>
</dbReference>
<keyword evidence="9" id="KW-1185">Reference proteome</keyword>
<name>A0A7X8SKK0_9BACT</name>
<dbReference type="Proteomes" id="UP000585050">
    <property type="component" value="Unassembled WGS sequence"/>
</dbReference>
<accession>A0A7X8SKK0</accession>
<evidence type="ECO:0000256" key="3">
    <source>
        <dbReference type="ARBA" id="ARBA00022723"/>
    </source>
</evidence>
<dbReference type="RefSeq" id="WP_168882536.1">
    <property type="nucleotide sequence ID" value="NZ_JABAIL010000003.1"/>
</dbReference>
<dbReference type="PANTHER" id="PTHR45953">
    <property type="entry name" value="IDURONATE 2-SULFATASE"/>
    <property type="match status" value="1"/>
</dbReference>
<organism evidence="8 9">
    <name type="scientific">Flammeovirga agarivorans</name>
    <dbReference type="NCBI Taxonomy" id="2726742"/>
    <lineage>
        <taxon>Bacteria</taxon>
        <taxon>Pseudomonadati</taxon>
        <taxon>Bacteroidota</taxon>
        <taxon>Cytophagia</taxon>
        <taxon>Cytophagales</taxon>
        <taxon>Flammeovirgaceae</taxon>
        <taxon>Flammeovirga</taxon>
    </lineage>
</organism>
<sequence>MKYNTLFHRIITTGVLLLFSTLIFAQEKPNIVFIMCDDLNDYQGVFGGHPQAKTPNIDKLAKLGTRFTNAQSNIPVCQPSRNSLFTGVYPHDSQDFGWVPHFKQKVLKNNKTFVQVLHENGYKTLGSGKLLHKNEEEIWSEWGLNVKHNYGPFAFDGEKLSVHPDVPEPYRSIGPIDGSYGRLSDMGQIVEGWNKKPVKYNNDNDRDLLYDEKHAQWAVNQLKELAKAKDAEPFFLGVGFVRPHTPLHAPDKYFDMFPIDEIELDQWKPNDKDDTFFEEIMGKDKKGPKYYRQLVESYGGDRELAIKHFLQAYLACVAFVDDQIGKVVDQIEKSSLKNNTIIVFTADHGWQMGEKDYLFKNSPWEESCRIPMIIKSPKGKKGQAIAQPVSLIDVYPTILDYANIDASNKKSSEGAEIGGYSMKGFVDGGKKFEWQGPNGALSVVGVYGAYGKTYEVAAQNYSYRTENFRYIHYTNGEEELYDHSKDPYEWTNVAKDKKYAKELKQLRKEVNNIIGVNFQ</sequence>
<evidence type="ECO:0000313" key="8">
    <source>
        <dbReference type="EMBL" id="NLR91823.1"/>
    </source>
</evidence>
<evidence type="ECO:0000256" key="4">
    <source>
        <dbReference type="ARBA" id="ARBA00022729"/>
    </source>
</evidence>
<dbReference type="InterPro" id="IPR000917">
    <property type="entry name" value="Sulfatase_N"/>
</dbReference>
<evidence type="ECO:0000259" key="7">
    <source>
        <dbReference type="Pfam" id="PF00884"/>
    </source>
</evidence>
<keyword evidence="6" id="KW-0106">Calcium</keyword>
<comment type="caution">
    <text evidence="8">The sequence shown here is derived from an EMBL/GenBank/DDBJ whole genome shotgun (WGS) entry which is preliminary data.</text>
</comment>
<evidence type="ECO:0000256" key="2">
    <source>
        <dbReference type="ARBA" id="ARBA00008779"/>
    </source>
</evidence>
<dbReference type="InterPro" id="IPR035874">
    <property type="entry name" value="IDS"/>
</dbReference>
<gene>
    <name evidence="8" type="ORF">HGP29_11425</name>
</gene>
<dbReference type="PANTHER" id="PTHR45953:SF1">
    <property type="entry name" value="IDURONATE 2-SULFATASE"/>
    <property type="match status" value="1"/>
</dbReference>
<evidence type="ECO:0000256" key="5">
    <source>
        <dbReference type="ARBA" id="ARBA00022801"/>
    </source>
</evidence>
<keyword evidence="4" id="KW-0732">Signal</keyword>
<reference evidence="8 9" key="1">
    <citation type="submission" date="2020-04" db="EMBL/GenBank/DDBJ databases">
        <title>Flammeovirga sp. SR4, a novel species isolated from seawater.</title>
        <authorList>
            <person name="Wang X."/>
        </authorList>
    </citation>
    <scope>NUCLEOTIDE SEQUENCE [LARGE SCALE GENOMIC DNA]</scope>
    <source>
        <strain evidence="8 9">SR4</strain>
    </source>
</reference>
<dbReference type="GO" id="GO:0004423">
    <property type="term" value="F:iduronate-2-sulfatase activity"/>
    <property type="evidence" value="ECO:0007669"/>
    <property type="project" value="InterPro"/>
</dbReference>
<dbReference type="EMBL" id="JABAIL010000003">
    <property type="protein sequence ID" value="NLR91823.1"/>
    <property type="molecule type" value="Genomic_DNA"/>
</dbReference>